<dbReference type="AlphaFoldDB" id="A0A1F2P7F2"/>
<dbReference type="GO" id="GO:0005737">
    <property type="term" value="C:cytoplasm"/>
    <property type="evidence" value="ECO:0007669"/>
    <property type="project" value="TreeGrafter"/>
</dbReference>
<dbReference type="InterPro" id="IPR056744">
    <property type="entry name" value="TRM5/TYW2-like_N"/>
</dbReference>
<dbReference type="Pfam" id="PF02475">
    <property type="entry name" value="TRM5-TYW2_MTfase"/>
    <property type="match status" value="1"/>
</dbReference>
<dbReference type="Proteomes" id="UP000185779">
    <property type="component" value="Unassembled WGS sequence"/>
</dbReference>
<dbReference type="Gene3D" id="3.30.300.110">
    <property type="entry name" value="Met-10+ protein-like domains"/>
    <property type="match status" value="1"/>
</dbReference>
<evidence type="ECO:0000313" key="7">
    <source>
        <dbReference type="EMBL" id="HEC57526.1"/>
    </source>
</evidence>
<dbReference type="EMBL" id="DRIE01000108">
    <property type="protein sequence ID" value="HEC57526.1"/>
    <property type="molecule type" value="Genomic_DNA"/>
</dbReference>
<reference evidence="8 9" key="1">
    <citation type="submission" date="2016-05" db="EMBL/GenBank/DDBJ databases">
        <title>Microbial consortia oxidize butane by reversing methanogenesis.</title>
        <authorList>
            <person name="Laso-Perez R."/>
            <person name="Richter M."/>
            <person name="Wegener G."/>
            <person name="Musat F."/>
        </authorList>
    </citation>
    <scope>NUCLEOTIDE SEQUENCE [LARGE SCALE GENOMIC DNA]</scope>
    <source>
        <strain evidence="8">BOX1</strain>
    </source>
</reference>
<dbReference type="PROSITE" id="PS51684">
    <property type="entry name" value="SAM_MT_TRM5_TYW2"/>
    <property type="match status" value="1"/>
</dbReference>
<dbReference type="Gene3D" id="3.30.70.2580">
    <property type="match status" value="1"/>
</dbReference>
<evidence type="ECO:0000256" key="1">
    <source>
        <dbReference type="ARBA" id="ARBA00022490"/>
    </source>
</evidence>
<name>A0A1F2P7F2_9EURY</name>
<gene>
    <name evidence="7" type="ORF">ENI32_06565</name>
    <name evidence="8" type="ORF">SBU_000338</name>
</gene>
<dbReference type="PANTHER" id="PTHR23245">
    <property type="entry name" value="TRNA METHYLTRANSFERASE"/>
    <property type="match status" value="1"/>
</dbReference>
<comment type="caution">
    <text evidence="8">The sequence shown here is derived from an EMBL/GenBank/DDBJ whole genome shotgun (WGS) entry which is preliminary data.</text>
</comment>
<dbReference type="InterPro" id="IPR040601">
    <property type="entry name" value="Trm5a/b_N"/>
</dbReference>
<dbReference type="InterPro" id="IPR030382">
    <property type="entry name" value="MeTrfase_TRM5/TYW2"/>
</dbReference>
<evidence type="ECO:0000259" key="6">
    <source>
        <dbReference type="PROSITE" id="PS51684"/>
    </source>
</evidence>
<proteinExistence type="predicted"/>
<reference evidence="7" key="2">
    <citation type="journal article" date="2020" name="mSystems">
        <title>Genome- and Community-Level Interaction Insights into Carbon Utilization and Element Cycling Functions of Hydrothermarchaeota in Hydrothermal Sediment.</title>
        <authorList>
            <person name="Zhou Z."/>
            <person name="Liu Y."/>
            <person name="Xu W."/>
            <person name="Pan J."/>
            <person name="Luo Z.H."/>
            <person name="Li M."/>
        </authorList>
    </citation>
    <scope>NUCLEOTIDE SEQUENCE [LARGE SCALE GENOMIC DNA]</scope>
    <source>
        <strain evidence="7">HyVt-386</strain>
    </source>
</reference>
<keyword evidence="9" id="KW-1185">Reference proteome</keyword>
<dbReference type="SUPFAM" id="SSF53335">
    <property type="entry name" value="S-adenosyl-L-methionine-dependent methyltransferases"/>
    <property type="match status" value="1"/>
</dbReference>
<feature type="domain" description="SAM-dependent methyltransferase TRM5/TYW2-type" evidence="6">
    <location>
        <begin position="89"/>
        <end position="333"/>
    </location>
</feature>
<evidence type="ECO:0000313" key="9">
    <source>
        <dbReference type="Proteomes" id="UP000185779"/>
    </source>
</evidence>
<evidence type="ECO:0000256" key="5">
    <source>
        <dbReference type="ARBA" id="ARBA00022694"/>
    </source>
</evidence>
<keyword evidence="1" id="KW-0963">Cytoplasm</keyword>
<dbReference type="Proteomes" id="UP000885936">
    <property type="component" value="Unassembled WGS sequence"/>
</dbReference>
<dbReference type="EMBL" id="LYOR01000001">
    <property type="protein sequence ID" value="OFV67045.1"/>
    <property type="molecule type" value="Genomic_DNA"/>
</dbReference>
<evidence type="ECO:0000256" key="3">
    <source>
        <dbReference type="ARBA" id="ARBA00022679"/>
    </source>
</evidence>
<keyword evidence="3 8" id="KW-0808">Transferase</keyword>
<dbReference type="PATRIC" id="fig|1839936.3.peg.341"/>
<dbReference type="STRING" id="1839936.SBU_000338"/>
<keyword evidence="5" id="KW-0819">tRNA processing</keyword>
<dbReference type="PANTHER" id="PTHR23245:SF36">
    <property type="entry name" value="TRNA (GUANINE(37)-N1)-METHYLTRANSFERASE"/>
    <property type="match status" value="1"/>
</dbReference>
<evidence type="ECO:0000313" key="8">
    <source>
        <dbReference type="EMBL" id="OFV67045.1"/>
    </source>
</evidence>
<sequence length="334" mass="38142">MESPFIEVHKRSGERLRRYLAEHGLLNRGALIRSEGDKLQIPITREPDGHEVEEIREITGHEPVVKIGEFNESQRQRKIEDILGFNPSFEVIGDIAVMSPPDKIPVKEAAEAILAIHKGIKTVVIPTGPVSGDWRVRPFEWVAGEPIHEVCVREYGMRFRLDIERVYFSPRLATERHRVATQVRPHELVVDMFAGVGPFTVSLAKRAKKVIAIDKNPYAIRYLKENLSLNRIENVEVREGDVREVTSDLIRLADRVIMNLPLHAFEFLPLAVKIAKPGGIIHYYDITGEEDLFDSLVRRIRDAIGEVKVLNRRVVRSYAPRLYNVVLDIAIMED</sequence>
<keyword evidence="2 8" id="KW-0489">Methyltransferase</keyword>
<evidence type="ECO:0000256" key="4">
    <source>
        <dbReference type="ARBA" id="ARBA00022691"/>
    </source>
</evidence>
<dbReference type="Pfam" id="PF18093">
    <property type="entry name" value="Trm5_N"/>
    <property type="match status" value="1"/>
</dbReference>
<dbReference type="Pfam" id="PF25133">
    <property type="entry name" value="TYW2_N_2"/>
    <property type="match status" value="1"/>
</dbReference>
<dbReference type="GO" id="GO:0002939">
    <property type="term" value="P:tRNA N1-guanine methylation"/>
    <property type="evidence" value="ECO:0007669"/>
    <property type="project" value="TreeGrafter"/>
</dbReference>
<dbReference type="Gene3D" id="3.40.50.150">
    <property type="entry name" value="Vaccinia Virus protein VP39"/>
    <property type="match status" value="1"/>
</dbReference>
<dbReference type="InterPro" id="IPR056743">
    <property type="entry name" value="TRM5-TYW2-like_MTfase"/>
</dbReference>
<protein>
    <submittedName>
        <fullName evidence="7">Class I SAM-dependent methyltransferase family protein</fullName>
    </submittedName>
    <submittedName>
        <fullName evidence="8">tRNA (Guanine-N1)-methyltransferase</fullName>
    </submittedName>
</protein>
<keyword evidence="4" id="KW-0949">S-adenosyl-L-methionine</keyword>
<dbReference type="InterPro" id="IPR029063">
    <property type="entry name" value="SAM-dependent_MTases_sf"/>
</dbReference>
<accession>A0A1F2P7F2</accession>
<organism evidence="8 9">
    <name type="scientific">Candidatus Syntropharchaeum butanivorans</name>
    <dbReference type="NCBI Taxonomy" id="1839936"/>
    <lineage>
        <taxon>Archaea</taxon>
        <taxon>Methanobacteriati</taxon>
        <taxon>Methanobacteriota</taxon>
        <taxon>Stenosarchaea group</taxon>
        <taxon>Methanomicrobia</taxon>
        <taxon>Methanosarcinales</taxon>
        <taxon>ANME-2 cluster</taxon>
        <taxon>Candidatus Syntropharchaeum</taxon>
    </lineage>
</organism>
<dbReference type="CDD" id="cd02440">
    <property type="entry name" value="AdoMet_MTases"/>
    <property type="match status" value="1"/>
</dbReference>
<dbReference type="GO" id="GO:0008175">
    <property type="term" value="F:tRNA methyltransferase activity"/>
    <property type="evidence" value="ECO:0007669"/>
    <property type="project" value="TreeGrafter"/>
</dbReference>
<evidence type="ECO:0000256" key="2">
    <source>
        <dbReference type="ARBA" id="ARBA00022603"/>
    </source>
</evidence>